<evidence type="ECO:0000256" key="1">
    <source>
        <dbReference type="SAM" id="MobiDB-lite"/>
    </source>
</evidence>
<dbReference type="Proteomes" id="UP000020467">
    <property type="component" value="Unassembled WGS sequence"/>
</dbReference>
<feature type="region of interest" description="Disordered" evidence="1">
    <location>
        <begin position="71"/>
        <end position="98"/>
    </location>
</feature>
<sequence length="98" mass="10892">MSIPGHHMKDALSDSTMADKSLLSSQPDGHEFWNVFSLLIDDFAKTADRHQVLRSNSVYLRSFKMTEPRGETNEELLGWSHPPTEAPGSDGGRSFSTV</sequence>
<dbReference type="KEGG" id="cfj:CFIO01_06702"/>
<keyword evidence="3" id="KW-1185">Reference proteome</keyword>
<comment type="caution">
    <text evidence="2">The sequence shown here is derived from an EMBL/GenBank/DDBJ whole genome shotgun (WGS) entry which is preliminary data.</text>
</comment>
<gene>
    <name evidence="2" type="ORF">CFIO01_06702</name>
</gene>
<accession>A0A010Q5F5</accession>
<dbReference type="HOGENOM" id="CLU_2333496_0_0_1"/>
<name>A0A010Q5F5_9PEZI</name>
<evidence type="ECO:0000313" key="3">
    <source>
        <dbReference type="Proteomes" id="UP000020467"/>
    </source>
</evidence>
<protein>
    <submittedName>
        <fullName evidence="2">Uncharacterized protein</fullName>
    </submittedName>
</protein>
<dbReference type="AlphaFoldDB" id="A0A010Q5F5"/>
<evidence type="ECO:0000313" key="2">
    <source>
        <dbReference type="EMBL" id="EXF75092.1"/>
    </source>
</evidence>
<reference evidence="2 3" key="1">
    <citation type="submission" date="2014-02" db="EMBL/GenBank/DDBJ databases">
        <title>The genome sequence of Colletotrichum fioriniae PJ7.</title>
        <authorList>
            <person name="Baroncelli R."/>
            <person name="Thon M.R."/>
        </authorList>
    </citation>
    <scope>NUCLEOTIDE SEQUENCE [LARGE SCALE GENOMIC DNA]</scope>
    <source>
        <strain evidence="2 3">PJ7</strain>
    </source>
</reference>
<organism evidence="2 3">
    <name type="scientific">Colletotrichum fioriniae PJ7</name>
    <dbReference type="NCBI Taxonomy" id="1445577"/>
    <lineage>
        <taxon>Eukaryota</taxon>
        <taxon>Fungi</taxon>
        <taxon>Dikarya</taxon>
        <taxon>Ascomycota</taxon>
        <taxon>Pezizomycotina</taxon>
        <taxon>Sordariomycetes</taxon>
        <taxon>Hypocreomycetidae</taxon>
        <taxon>Glomerellales</taxon>
        <taxon>Glomerellaceae</taxon>
        <taxon>Colletotrichum</taxon>
        <taxon>Colletotrichum acutatum species complex</taxon>
    </lineage>
</organism>
<dbReference type="EMBL" id="JARH01000928">
    <property type="protein sequence ID" value="EXF75092.1"/>
    <property type="molecule type" value="Genomic_DNA"/>
</dbReference>
<proteinExistence type="predicted"/>